<dbReference type="FunFam" id="1.10.510.10:FF:000754">
    <property type="entry name" value="Interleukin-1 receptor-associated kinase"/>
    <property type="match status" value="1"/>
</dbReference>
<dbReference type="InterPro" id="IPR008271">
    <property type="entry name" value="Ser/Thr_kinase_AS"/>
</dbReference>
<evidence type="ECO:0000256" key="5">
    <source>
        <dbReference type="ARBA" id="ARBA00022741"/>
    </source>
</evidence>
<evidence type="ECO:0000256" key="9">
    <source>
        <dbReference type="ARBA" id="ARBA00048679"/>
    </source>
</evidence>
<feature type="domain" description="Protein kinase" evidence="10">
    <location>
        <begin position="305"/>
        <end position="603"/>
    </location>
</feature>
<keyword evidence="5" id="KW-0547">Nucleotide-binding</keyword>
<evidence type="ECO:0000313" key="11">
    <source>
        <dbReference type="Proteomes" id="UP000694843"/>
    </source>
</evidence>
<dbReference type="GO" id="GO:0006950">
    <property type="term" value="P:response to stress"/>
    <property type="evidence" value="ECO:0007669"/>
    <property type="project" value="UniProtKB-ARBA"/>
</dbReference>
<gene>
    <name evidence="12" type="primary">LOC108680611</name>
</gene>
<evidence type="ECO:0000256" key="4">
    <source>
        <dbReference type="ARBA" id="ARBA00022679"/>
    </source>
</evidence>
<comment type="catalytic activity">
    <reaction evidence="9">
        <text>L-seryl-[protein] + ATP = O-phospho-L-seryl-[protein] + ADP + H(+)</text>
        <dbReference type="Rhea" id="RHEA:17989"/>
        <dbReference type="Rhea" id="RHEA-COMP:9863"/>
        <dbReference type="Rhea" id="RHEA-COMP:11604"/>
        <dbReference type="ChEBI" id="CHEBI:15378"/>
        <dbReference type="ChEBI" id="CHEBI:29999"/>
        <dbReference type="ChEBI" id="CHEBI:30616"/>
        <dbReference type="ChEBI" id="CHEBI:83421"/>
        <dbReference type="ChEBI" id="CHEBI:456216"/>
        <dbReference type="EC" id="2.7.11.1"/>
    </reaction>
</comment>
<dbReference type="Gene3D" id="3.30.200.20">
    <property type="entry name" value="Phosphorylase Kinase, domain 1"/>
    <property type="match status" value="1"/>
</dbReference>
<dbReference type="GO" id="GO:0009893">
    <property type="term" value="P:positive regulation of metabolic process"/>
    <property type="evidence" value="ECO:0007669"/>
    <property type="project" value="UniProtKB-ARBA"/>
</dbReference>
<evidence type="ECO:0000256" key="2">
    <source>
        <dbReference type="ARBA" id="ARBA00012513"/>
    </source>
</evidence>
<keyword evidence="11" id="KW-1185">Reference proteome</keyword>
<dbReference type="EC" id="2.7.11.1" evidence="2"/>
<keyword evidence="4" id="KW-0808">Transferase</keyword>
<evidence type="ECO:0000256" key="1">
    <source>
        <dbReference type="ARBA" id="ARBA00008718"/>
    </source>
</evidence>
<dbReference type="RefSeq" id="XP_018024974.1">
    <property type="nucleotide sequence ID" value="XM_018169485.2"/>
</dbReference>
<dbReference type="GO" id="GO:1902533">
    <property type="term" value="P:positive regulation of intracellular signal transduction"/>
    <property type="evidence" value="ECO:0007669"/>
    <property type="project" value="UniProtKB-ARBA"/>
</dbReference>
<dbReference type="OrthoDB" id="4062651at2759"/>
<dbReference type="Gene3D" id="1.10.510.10">
    <property type="entry name" value="Transferase(Phosphotransferase) domain 1"/>
    <property type="match status" value="1"/>
</dbReference>
<dbReference type="Gene3D" id="1.10.533.10">
    <property type="entry name" value="Death Domain, Fas"/>
    <property type="match status" value="1"/>
</dbReference>
<evidence type="ECO:0000259" key="10">
    <source>
        <dbReference type="PROSITE" id="PS50011"/>
    </source>
</evidence>
<dbReference type="SUPFAM" id="SSF47986">
    <property type="entry name" value="DEATH domain"/>
    <property type="match status" value="1"/>
</dbReference>
<accession>A0A8B7PFQ8</accession>
<dbReference type="SMART" id="SM00220">
    <property type="entry name" value="S_TKc"/>
    <property type="match status" value="1"/>
</dbReference>
<evidence type="ECO:0000256" key="8">
    <source>
        <dbReference type="ARBA" id="ARBA00047899"/>
    </source>
</evidence>
<dbReference type="PROSITE" id="PS50011">
    <property type="entry name" value="PROTEIN_KINASE_DOM"/>
    <property type="match status" value="1"/>
</dbReference>
<proteinExistence type="inferred from homology"/>
<dbReference type="SUPFAM" id="SSF56112">
    <property type="entry name" value="Protein kinase-like (PK-like)"/>
    <property type="match status" value="1"/>
</dbReference>
<dbReference type="GO" id="GO:0031349">
    <property type="term" value="P:positive regulation of defense response"/>
    <property type="evidence" value="ECO:0007669"/>
    <property type="project" value="UniProtKB-ARBA"/>
</dbReference>
<dbReference type="KEGG" id="hazt:108680611"/>
<reference evidence="12" key="1">
    <citation type="submission" date="2025-08" db="UniProtKB">
        <authorList>
            <consortium name="RefSeq"/>
        </authorList>
    </citation>
    <scope>IDENTIFICATION</scope>
    <source>
        <tissue evidence="12">Whole organism</tissue>
    </source>
</reference>
<name>A0A8B7PFQ8_HYAAZ</name>
<evidence type="ECO:0000256" key="6">
    <source>
        <dbReference type="ARBA" id="ARBA00022777"/>
    </source>
</evidence>
<dbReference type="Pfam" id="PF07714">
    <property type="entry name" value="PK_Tyr_Ser-Thr"/>
    <property type="match status" value="1"/>
</dbReference>
<dbReference type="GO" id="GO:0004674">
    <property type="term" value="F:protein serine/threonine kinase activity"/>
    <property type="evidence" value="ECO:0007669"/>
    <property type="project" value="UniProtKB-KW"/>
</dbReference>
<dbReference type="GeneID" id="108680611"/>
<dbReference type="GO" id="GO:0005524">
    <property type="term" value="F:ATP binding"/>
    <property type="evidence" value="ECO:0007669"/>
    <property type="project" value="UniProtKB-KW"/>
</dbReference>
<dbReference type="InterPro" id="IPR011009">
    <property type="entry name" value="Kinase-like_dom_sf"/>
</dbReference>
<keyword evidence="3" id="KW-0723">Serine/threonine-protein kinase</keyword>
<evidence type="ECO:0000256" key="7">
    <source>
        <dbReference type="ARBA" id="ARBA00022840"/>
    </source>
</evidence>
<comment type="similarity">
    <text evidence="1">Belongs to the protein kinase superfamily. TKL Ser/Thr protein kinase family. Pelle subfamily.</text>
</comment>
<keyword evidence="6" id="KW-0418">Kinase</keyword>
<protein>
    <recommendedName>
        <fullName evidence="2">non-specific serine/threonine protein kinase</fullName>
        <ecNumber evidence="2">2.7.11.1</ecNumber>
    </recommendedName>
</protein>
<dbReference type="PANTHER" id="PTHR47989:SF47">
    <property type="entry name" value="SERINE_THREONINE-PROTEIN KINASE PBL28-RELATED"/>
    <property type="match status" value="1"/>
</dbReference>
<dbReference type="PROSITE" id="PS00108">
    <property type="entry name" value="PROTEIN_KINASE_ST"/>
    <property type="match status" value="1"/>
</dbReference>
<organism evidence="11 12">
    <name type="scientific">Hyalella azteca</name>
    <name type="common">Amphipod</name>
    <dbReference type="NCBI Taxonomy" id="294128"/>
    <lineage>
        <taxon>Eukaryota</taxon>
        <taxon>Metazoa</taxon>
        <taxon>Ecdysozoa</taxon>
        <taxon>Arthropoda</taxon>
        <taxon>Crustacea</taxon>
        <taxon>Multicrustacea</taxon>
        <taxon>Malacostraca</taxon>
        <taxon>Eumalacostraca</taxon>
        <taxon>Peracarida</taxon>
        <taxon>Amphipoda</taxon>
        <taxon>Senticaudata</taxon>
        <taxon>Talitrida</taxon>
        <taxon>Talitroidea</taxon>
        <taxon>Hyalellidae</taxon>
        <taxon>Hyalella</taxon>
    </lineage>
</organism>
<evidence type="ECO:0000256" key="3">
    <source>
        <dbReference type="ARBA" id="ARBA00022527"/>
    </source>
</evidence>
<evidence type="ECO:0000313" key="12">
    <source>
        <dbReference type="RefSeq" id="XP_018024974.1"/>
    </source>
</evidence>
<sequence length="604" mass="66668">MISQPHRMHVNGHAHVQLMPAQDSLGHSSELCHLQPAQESLDASSELRHLPAHLKAKLGQLVDSQPGLWQSVMADIPKTPPWTPGMPLPDAGVLYDKKYSDQDIRLLENEVCAGHLRKTVGGGLCLLLEEWGCSGVVRPTIADLINLLDRHKCAIASSFLRTHVLRERSSENPNQDFLALDNLLNENSGCSKSDAVVSFNEQSAGKLAHIVDGEPELDNLLAHHNQAAAEDEITSNNKGVSGAITYPSLERLVMGDGNSHNADGVNASLAHRDPVELDSSLPLVPHISYEILYKITDGFCETPHARGGRKLGEGAFGVVYKAEISVKDLWGNDTTAFHRSSLLQQEENSDVKQLAIKKLNIADERVDKQFKTEVEILSQCNHVNILPLEGYSCDGPHWCLLYAFMLHGNLQDRLACCNDTQPLTWKQRLSIGEGTAEGLAYLHTFHNQPMIHRDVKSANILLDVNMQPKVGDFGLVRMGSNGSRTGTNIKTTTVFGTSAYMAPEAFRGDVSTKMDTFSYGVVMLELITGLPPYDECRDGRDLLSHIEEYESLPATLCDTKAGAWPSGLPEALFELAMLCFEDKRTRPSMVDVKSLWKDLRKRFN</sequence>
<dbReference type="AlphaFoldDB" id="A0A8B7PFQ8"/>
<dbReference type="InterPro" id="IPR001245">
    <property type="entry name" value="Ser-Thr/Tyr_kinase_cat_dom"/>
</dbReference>
<comment type="catalytic activity">
    <reaction evidence="8">
        <text>L-threonyl-[protein] + ATP = O-phospho-L-threonyl-[protein] + ADP + H(+)</text>
        <dbReference type="Rhea" id="RHEA:46608"/>
        <dbReference type="Rhea" id="RHEA-COMP:11060"/>
        <dbReference type="Rhea" id="RHEA-COMP:11605"/>
        <dbReference type="ChEBI" id="CHEBI:15378"/>
        <dbReference type="ChEBI" id="CHEBI:30013"/>
        <dbReference type="ChEBI" id="CHEBI:30616"/>
        <dbReference type="ChEBI" id="CHEBI:61977"/>
        <dbReference type="ChEBI" id="CHEBI:456216"/>
        <dbReference type="EC" id="2.7.11.1"/>
    </reaction>
</comment>
<keyword evidence="7" id="KW-0067">ATP-binding</keyword>
<dbReference type="InterPro" id="IPR011029">
    <property type="entry name" value="DEATH-like_dom_sf"/>
</dbReference>
<dbReference type="PANTHER" id="PTHR47989">
    <property type="entry name" value="OS01G0750732 PROTEIN"/>
    <property type="match status" value="1"/>
</dbReference>
<dbReference type="Proteomes" id="UP000694843">
    <property type="component" value="Unplaced"/>
</dbReference>
<dbReference type="InterPro" id="IPR000719">
    <property type="entry name" value="Prot_kinase_dom"/>
</dbReference>